<reference evidence="9 10" key="1">
    <citation type="journal article" date="2023" name="Sci. Data">
        <title>Genome assembly of the Korean intertidal mud-creeper Batillaria attramentaria.</title>
        <authorList>
            <person name="Patra A.K."/>
            <person name="Ho P.T."/>
            <person name="Jun S."/>
            <person name="Lee S.J."/>
            <person name="Kim Y."/>
            <person name="Won Y.J."/>
        </authorList>
    </citation>
    <scope>NUCLEOTIDE SEQUENCE [LARGE SCALE GENOMIC DNA]</scope>
    <source>
        <strain evidence="9">Wonlab-2016</strain>
    </source>
</reference>
<feature type="region of interest" description="Disordered" evidence="7">
    <location>
        <begin position="105"/>
        <end position="173"/>
    </location>
</feature>
<dbReference type="PROSITE" id="PS50950">
    <property type="entry name" value="ZF_THAP"/>
    <property type="match status" value="1"/>
</dbReference>
<dbReference type="PANTHER" id="PTHR23080">
    <property type="entry name" value="THAP DOMAIN PROTEIN"/>
    <property type="match status" value="1"/>
</dbReference>
<comment type="cofactor">
    <cofactor evidence="1">
        <name>a divalent metal cation</name>
        <dbReference type="ChEBI" id="CHEBI:60240"/>
    </cofactor>
</comment>
<dbReference type="EMBL" id="JACVVK020000377">
    <property type="protein sequence ID" value="KAK7476381.1"/>
    <property type="molecule type" value="Genomic_DNA"/>
</dbReference>
<keyword evidence="4" id="KW-0862">Zinc</keyword>
<dbReference type="Proteomes" id="UP001519460">
    <property type="component" value="Unassembled WGS sequence"/>
</dbReference>
<evidence type="ECO:0000256" key="5">
    <source>
        <dbReference type="ARBA" id="ARBA00023125"/>
    </source>
</evidence>
<organism evidence="9 10">
    <name type="scientific">Batillaria attramentaria</name>
    <dbReference type="NCBI Taxonomy" id="370345"/>
    <lineage>
        <taxon>Eukaryota</taxon>
        <taxon>Metazoa</taxon>
        <taxon>Spiralia</taxon>
        <taxon>Lophotrochozoa</taxon>
        <taxon>Mollusca</taxon>
        <taxon>Gastropoda</taxon>
        <taxon>Caenogastropoda</taxon>
        <taxon>Sorbeoconcha</taxon>
        <taxon>Cerithioidea</taxon>
        <taxon>Batillariidae</taxon>
        <taxon>Batillaria</taxon>
    </lineage>
</organism>
<evidence type="ECO:0000256" key="2">
    <source>
        <dbReference type="ARBA" id="ARBA00022723"/>
    </source>
</evidence>
<keyword evidence="2" id="KW-0479">Metal-binding</keyword>
<dbReference type="Pfam" id="PF05485">
    <property type="entry name" value="THAP"/>
    <property type="match status" value="1"/>
</dbReference>
<name>A0ABD0JNL2_9CAEN</name>
<evidence type="ECO:0000259" key="8">
    <source>
        <dbReference type="PROSITE" id="PS50950"/>
    </source>
</evidence>
<dbReference type="SUPFAM" id="SSF57716">
    <property type="entry name" value="Glucocorticoid receptor-like (DNA-binding domain)"/>
    <property type="match status" value="1"/>
</dbReference>
<sequence>MRTCAVASCSNNVPALRRWRQQHCAEHNALKGSDECSRREPFHLMSFPSAAEEPALRELWIKQINRKVWGSKYKRWEPNAYSRVCSIHFEPGATIPTLALGYIPKPLKARPDPKKRKSVADLRPKKRQKENVPQAPSPRTPQASSVPPTGQAQHPAMDLPSSPDISLSTPPLDVGQSVAEHSYASKSACVEACSCDGCAHKDTLIKALKDQVTAFQDELEATQEKLSAVSKTQRHNLWTKFVNTDKAVKRNTGVPSKATLEQLFTMLEAKARRMRYWQGQKRIVSTKAPHRFGTPRKPGPKRKLPLKAEMVMALMRLRQGLSSEFLASLFGISAGTCSSTITTWIKFLAEQLKNLIQWPDVVATRQLIPKSLAGKYPRLRCTIDCTEVYIERSRNLQVQALTYSNYKKDNTVKFLVCIAPNGAISFVSEAWGGRASDRTITLESKVLDRLDVGDVVLADRGFTIASDLLQRGCHLEVPPPASGLGQMTRTAVKITKKVANARIHVERVINRLKWFRILKNVLPLSMVPLIDDIVTVCAAICNLHPPLVT</sequence>
<feature type="domain" description="THAP-type" evidence="8">
    <location>
        <begin position="1"/>
        <end position="107"/>
    </location>
</feature>
<evidence type="ECO:0000313" key="9">
    <source>
        <dbReference type="EMBL" id="KAK7476381.1"/>
    </source>
</evidence>
<keyword evidence="10" id="KW-1185">Reference proteome</keyword>
<keyword evidence="5 6" id="KW-0238">DNA-binding</keyword>
<gene>
    <name evidence="9" type="ORF">BaRGS_00032381</name>
</gene>
<evidence type="ECO:0000256" key="1">
    <source>
        <dbReference type="ARBA" id="ARBA00001968"/>
    </source>
</evidence>
<evidence type="ECO:0000256" key="6">
    <source>
        <dbReference type="PROSITE-ProRule" id="PRU00309"/>
    </source>
</evidence>
<dbReference type="SMART" id="SM00980">
    <property type="entry name" value="THAP"/>
    <property type="match status" value="1"/>
</dbReference>
<evidence type="ECO:0000256" key="4">
    <source>
        <dbReference type="ARBA" id="ARBA00022833"/>
    </source>
</evidence>
<feature type="compositionally biased region" description="Polar residues" evidence="7">
    <location>
        <begin position="140"/>
        <end position="152"/>
    </location>
</feature>
<dbReference type="InterPro" id="IPR006612">
    <property type="entry name" value="THAP_Znf"/>
</dbReference>
<dbReference type="GO" id="GO:0008270">
    <property type="term" value="F:zinc ion binding"/>
    <property type="evidence" value="ECO:0007669"/>
    <property type="project" value="UniProtKB-KW"/>
</dbReference>
<keyword evidence="3 6" id="KW-0863">Zinc-finger</keyword>
<dbReference type="InterPro" id="IPR027805">
    <property type="entry name" value="Transposase_HTH_dom"/>
</dbReference>
<dbReference type="AlphaFoldDB" id="A0ABD0JNL2"/>
<dbReference type="Pfam" id="PF13613">
    <property type="entry name" value="HTH_Tnp_4"/>
    <property type="match status" value="1"/>
</dbReference>
<dbReference type="GO" id="GO:0003677">
    <property type="term" value="F:DNA binding"/>
    <property type="evidence" value="ECO:0007669"/>
    <property type="project" value="UniProtKB-UniRule"/>
</dbReference>
<accession>A0ABD0JNL2</accession>
<evidence type="ECO:0000256" key="3">
    <source>
        <dbReference type="ARBA" id="ARBA00022771"/>
    </source>
</evidence>
<proteinExistence type="predicted"/>
<dbReference type="Pfam" id="PF13359">
    <property type="entry name" value="DDE_Tnp_4"/>
    <property type="match status" value="1"/>
</dbReference>
<protein>
    <recommendedName>
        <fullName evidence="8">THAP-type domain-containing protein</fullName>
    </recommendedName>
</protein>
<evidence type="ECO:0000256" key="7">
    <source>
        <dbReference type="SAM" id="MobiDB-lite"/>
    </source>
</evidence>
<dbReference type="InterPro" id="IPR027806">
    <property type="entry name" value="HARBI1_dom"/>
</dbReference>
<evidence type="ECO:0000313" key="10">
    <source>
        <dbReference type="Proteomes" id="UP001519460"/>
    </source>
</evidence>
<comment type="caution">
    <text evidence="9">The sequence shown here is derived from an EMBL/GenBank/DDBJ whole genome shotgun (WGS) entry which is preliminary data.</text>
</comment>
<dbReference type="PANTHER" id="PTHR23080:SF63">
    <property type="entry name" value="TICK TRANSPOSON"/>
    <property type="match status" value="1"/>
</dbReference>